<keyword evidence="3" id="KW-1185">Reference proteome</keyword>
<dbReference type="Proteomes" id="UP000054270">
    <property type="component" value="Unassembled WGS sequence"/>
</dbReference>
<feature type="region of interest" description="Disordered" evidence="1">
    <location>
        <begin position="57"/>
        <end position="109"/>
    </location>
</feature>
<proteinExistence type="predicted"/>
<evidence type="ECO:0000313" key="2">
    <source>
        <dbReference type="EMBL" id="KJA12746.1"/>
    </source>
</evidence>
<evidence type="ECO:0000313" key="3">
    <source>
        <dbReference type="Proteomes" id="UP000054270"/>
    </source>
</evidence>
<accession>A0A0D2N7K9</accession>
<dbReference type="AlphaFoldDB" id="A0A0D2N7K9"/>
<gene>
    <name evidence="2" type="ORF">HYPSUDRAFT_210166</name>
</gene>
<sequence length="274" mass="29668">MEPTFRQTRSGKEYSPWRVVKAPEDFDYAALLRKSTQDAEKLEMLDDIDVMPSEAIAQPAGPTTAPQMPYSSAGLFKPFQNPSQNQANAGPCKQKGAAPKSMSKANLRRKDRRISQKIEHGHRPSAAAFDKYVKGASTISVSLDSLNLPATSGGYGAKNLPKTPSFQHGLSKDELVEKHGCTPLEWNGIDPILVVDEKDRVCLALVGRPKEECYWAAATSVHETLLAEGAAAGLTENAVLHLRGRFPALNVGAMHGKGTTNPINLSTKGNEPHQ</sequence>
<name>A0A0D2N7K9_HYPSF</name>
<dbReference type="EMBL" id="KN817939">
    <property type="protein sequence ID" value="KJA12746.1"/>
    <property type="molecule type" value="Genomic_DNA"/>
</dbReference>
<reference evidence="3" key="1">
    <citation type="submission" date="2014-04" db="EMBL/GenBank/DDBJ databases">
        <title>Evolutionary Origins and Diversification of the Mycorrhizal Mutualists.</title>
        <authorList>
            <consortium name="DOE Joint Genome Institute"/>
            <consortium name="Mycorrhizal Genomics Consortium"/>
            <person name="Kohler A."/>
            <person name="Kuo A."/>
            <person name="Nagy L.G."/>
            <person name="Floudas D."/>
            <person name="Copeland A."/>
            <person name="Barry K.W."/>
            <person name="Cichocki N."/>
            <person name="Veneault-Fourrey C."/>
            <person name="LaButti K."/>
            <person name="Lindquist E.A."/>
            <person name="Lipzen A."/>
            <person name="Lundell T."/>
            <person name="Morin E."/>
            <person name="Murat C."/>
            <person name="Riley R."/>
            <person name="Ohm R."/>
            <person name="Sun H."/>
            <person name="Tunlid A."/>
            <person name="Henrissat B."/>
            <person name="Grigoriev I.V."/>
            <person name="Hibbett D.S."/>
            <person name="Martin F."/>
        </authorList>
    </citation>
    <scope>NUCLEOTIDE SEQUENCE [LARGE SCALE GENOMIC DNA]</scope>
    <source>
        <strain evidence="3">FD-334 SS-4</strain>
    </source>
</reference>
<protein>
    <submittedName>
        <fullName evidence="2">Uncharacterized protein</fullName>
    </submittedName>
</protein>
<dbReference type="OrthoDB" id="3028829at2759"/>
<organism evidence="2 3">
    <name type="scientific">Hypholoma sublateritium (strain FD-334 SS-4)</name>
    <dbReference type="NCBI Taxonomy" id="945553"/>
    <lineage>
        <taxon>Eukaryota</taxon>
        <taxon>Fungi</taxon>
        <taxon>Dikarya</taxon>
        <taxon>Basidiomycota</taxon>
        <taxon>Agaricomycotina</taxon>
        <taxon>Agaricomycetes</taxon>
        <taxon>Agaricomycetidae</taxon>
        <taxon>Agaricales</taxon>
        <taxon>Agaricineae</taxon>
        <taxon>Strophariaceae</taxon>
        <taxon>Hypholoma</taxon>
    </lineage>
</organism>
<evidence type="ECO:0000256" key="1">
    <source>
        <dbReference type="SAM" id="MobiDB-lite"/>
    </source>
</evidence>